<evidence type="ECO:0000256" key="2">
    <source>
        <dbReference type="ARBA" id="ARBA00023128"/>
    </source>
</evidence>
<dbReference type="Proteomes" id="UP000648918">
    <property type="component" value="Unassembled WGS sequence"/>
</dbReference>
<dbReference type="PROSITE" id="PS51286">
    <property type="entry name" value="RAP"/>
    <property type="match status" value="1"/>
</dbReference>
<keyword evidence="2" id="KW-0496">Mitochondrion</keyword>
<sequence>MLCLRQVCLFTLRHYQARTLSSDLLLSQINSCAHEDEVFSLVGRNKARLSEKHVGIALNMLWQLQKKRPFLLRTSDYIRNHSQFLTLCILAENKVEHMEDEVIVDTLYSILRLNVEGHDSLAEVLVTEAWKRLERQVLHYYALLSLPALSKFSLCLYKQRRHLSPITGKVAHIVNMKLDSIQDIRILSVLMISIADVISQRFRDRLLHKAEQLLEEKDQVHFNYAKRILQFLQNVKLRYHPLLEKCNRIFLRSASCLDIHSISLILGLYEQLAFDSAEFRLVAKQLLSETIDDYYDPETFAKLFFTLGPMAGSKVRERLLVRAAHMAEEFSSHQVLVILKTMQKMKCRNSDLLKKMASVLHKHLDSYHVLQLVKLTQYLVMLRCHNLELFAKIRTLLFGFLRSSVVPADTSAIIRVLAMLPSFQVGEGIINKAAAVLPQCTLHHLNCIATALVKWNHYDQLHLQNSSELCVKLLQKLNDCGFQRLQKANNLNLLLEELTHVNGEWFEEVLSEETIAMCQRLIDQITWANVLQLSFFLIKTNLHCPSLLDRIASVTVENTDKIHPFEICFILFLFSALNYEPPTNEQFFENCIQHLTSNLSCFETRHLVLLGHVLAVAGYFPPVLIKRIFNISFLSKLDAQLEVLPHSLKQRVLSHLMKLNRAVCLECPEFHIPWFHEHYCQRVFHNSNSRISPLRQHVHRMLTEILGGSHYARMSVLTPYYYEIDFECVLDENKNPIPCMAQNIPLDNAEGIHLRHDIKDEGRRALPPGAQRIALEFLDSKAFCKNSRHLKGEPAVKKRHLEILGYRVVQIPHFEWNSMALSTKGEQLEYLRKHLYGIQ</sequence>
<keyword evidence="5" id="KW-1185">Reference proteome</keyword>
<dbReference type="GO" id="GO:0035770">
    <property type="term" value="C:ribonucleoprotein granule"/>
    <property type="evidence" value="ECO:0007669"/>
    <property type="project" value="TreeGrafter"/>
</dbReference>
<dbReference type="Pfam" id="PF08368">
    <property type="entry name" value="FAST_2"/>
    <property type="match status" value="1"/>
</dbReference>
<dbReference type="Pfam" id="PF06743">
    <property type="entry name" value="FAST_1"/>
    <property type="match status" value="1"/>
</dbReference>
<organism evidence="4 5">
    <name type="scientific">Halcyon senegalensis</name>
    <dbReference type="NCBI Taxonomy" id="342381"/>
    <lineage>
        <taxon>Eukaryota</taxon>
        <taxon>Metazoa</taxon>
        <taxon>Chordata</taxon>
        <taxon>Craniata</taxon>
        <taxon>Vertebrata</taxon>
        <taxon>Euteleostomi</taxon>
        <taxon>Archelosauria</taxon>
        <taxon>Archosauria</taxon>
        <taxon>Dinosauria</taxon>
        <taxon>Saurischia</taxon>
        <taxon>Theropoda</taxon>
        <taxon>Coelurosauria</taxon>
        <taxon>Aves</taxon>
        <taxon>Neognathae</taxon>
        <taxon>Neoaves</taxon>
        <taxon>Telluraves</taxon>
        <taxon>Coraciimorphae</taxon>
        <taxon>Coraciiformes</taxon>
        <taxon>Alcedinidae</taxon>
        <taxon>Halcyon</taxon>
    </lineage>
</organism>
<dbReference type="GO" id="GO:0005759">
    <property type="term" value="C:mitochondrial matrix"/>
    <property type="evidence" value="ECO:0007669"/>
    <property type="project" value="TreeGrafter"/>
</dbReference>
<dbReference type="EMBL" id="WBNJ01000011">
    <property type="protein sequence ID" value="NXD75799.1"/>
    <property type="molecule type" value="Genomic_DNA"/>
</dbReference>
<dbReference type="AlphaFoldDB" id="A0A851YIW7"/>
<evidence type="ECO:0000313" key="4">
    <source>
        <dbReference type="EMBL" id="NXD75799.1"/>
    </source>
</evidence>
<comment type="subcellular location">
    <subcellularLocation>
        <location evidence="1">Mitochondrion</location>
    </subcellularLocation>
</comment>
<name>A0A851YIW7_9AVES</name>
<feature type="non-terminal residue" evidence="4">
    <location>
        <position position="1"/>
    </location>
</feature>
<feature type="domain" description="RAP" evidence="3">
    <location>
        <begin position="773"/>
        <end position="833"/>
    </location>
</feature>
<dbReference type="PANTHER" id="PTHR21228">
    <property type="entry name" value="FAST LEU-RICH DOMAIN-CONTAINING"/>
    <property type="match status" value="1"/>
</dbReference>
<dbReference type="InterPro" id="IPR013584">
    <property type="entry name" value="RAP"/>
</dbReference>
<dbReference type="GO" id="GO:0003723">
    <property type="term" value="F:RNA binding"/>
    <property type="evidence" value="ECO:0007669"/>
    <property type="project" value="TreeGrafter"/>
</dbReference>
<dbReference type="GO" id="GO:0000963">
    <property type="term" value="P:mitochondrial RNA processing"/>
    <property type="evidence" value="ECO:0007669"/>
    <property type="project" value="TreeGrafter"/>
</dbReference>
<dbReference type="OrthoDB" id="385235at2759"/>
<dbReference type="InterPro" id="IPR013579">
    <property type="entry name" value="FAST_2"/>
</dbReference>
<dbReference type="GO" id="GO:0044528">
    <property type="term" value="P:regulation of mitochondrial mRNA stability"/>
    <property type="evidence" value="ECO:0007669"/>
    <property type="project" value="InterPro"/>
</dbReference>
<evidence type="ECO:0000256" key="1">
    <source>
        <dbReference type="ARBA" id="ARBA00004173"/>
    </source>
</evidence>
<dbReference type="PANTHER" id="PTHR21228:SF29">
    <property type="entry name" value="FAST KINASE DOMAIN-CONTAINING PROTEIN 1, MITOCHONDRIAL"/>
    <property type="match status" value="1"/>
</dbReference>
<dbReference type="InterPro" id="IPR050870">
    <property type="entry name" value="FAST_kinase"/>
</dbReference>
<reference evidence="4" key="1">
    <citation type="submission" date="2019-09" db="EMBL/GenBank/DDBJ databases">
        <title>Bird 10,000 Genomes (B10K) Project - Family phase.</title>
        <authorList>
            <person name="Zhang G."/>
        </authorList>
    </citation>
    <scope>NUCLEOTIDE SEQUENCE</scope>
    <source>
        <strain evidence="4">B10K-DU-024-03</strain>
        <tissue evidence="4">Muscle</tissue>
    </source>
</reference>
<dbReference type="InterPro" id="IPR010622">
    <property type="entry name" value="FAST_Leu-rich"/>
</dbReference>
<proteinExistence type="predicted"/>
<evidence type="ECO:0000259" key="3">
    <source>
        <dbReference type="PROSITE" id="PS51286"/>
    </source>
</evidence>
<dbReference type="Pfam" id="PF08373">
    <property type="entry name" value="RAP"/>
    <property type="match status" value="1"/>
</dbReference>
<evidence type="ECO:0000313" key="5">
    <source>
        <dbReference type="Proteomes" id="UP000648918"/>
    </source>
</evidence>
<feature type="non-terminal residue" evidence="4">
    <location>
        <position position="839"/>
    </location>
</feature>
<gene>
    <name evidence="4" type="primary">Fastkd1</name>
    <name evidence="4" type="ORF">HALSEN_R01547</name>
</gene>
<dbReference type="SMART" id="SM00952">
    <property type="entry name" value="RAP"/>
    <property type="match status" value="1"/>
</dbReference>
<accession>A0A851YIW7</accession>
<comment type="caution">
    <text evidence="4">The sequence shown here is derived from an EMBL/GenBank/DDBJ whole genome shotgun (WGS) entry which is preliminary data.</text>
</comment>
<protein>
    <submittedName>
        <fullName evidence="4">FAKD1 protein</fullName>
    </submittedName>
</protein>